<evidence type="ECO:0000313" key="1">
    <source>
        <dbReference type="EMBL" id="SUZ53294.1"/>
    </source>
</evidence>
<dbReference type="Pfam" id="PF00515">
    <property type="entry name" value="TPR_1"/>
    <property type="match status" value="1"/>
</dbReference>
<dbReference type="InterPro" id="IPR019734">
    <property type="entry name" value="TPR_rpt"/>
</dbReference>
<organism evidence="1">
    <name type="scientific">marine metagenome</name>
    <dbReference type="NCBI Taxonomy" id="408172"/>
    <lineage>
        <taxon>unclassified sequences</taxon>
        <taxon>metagenomes</taxon>
        <taxon>ecological metagenomes</taxon>
    </lineage>
</organism>
<accession>A0A381NGS0</accession>
<reference evidence="1" key="1">
    <citation type="submission" date="2018-05" db="EMBL/GenBank/DDBJ databases">
        <authorList>
            <person name="Lanie J.A."/>
            <person name="Ng W.-L."/>
            <person name="Kazmierczak K.M."/>
            <person name="Andrzejewski T.M."/>
            <person name="Davidsen T.M."/>
            <person name="Wayne K.J."/>
            <person name="Tettelin H."/>
            <person name="Glass J.I."/>
            <person name="Rusch D."/>
            <person name="Podicherti R."/>
            <person name="Tsui H.-C.T."/>
            <person name="Winkler M.E."/>
        </authorList>
    </citation>
    <scope>NUCLEOTIDE SEQUENCE</scope>
</reference>
<dbReference type="Gene3D" id="1.25.40.10">
    <property type="entry name" value="Tetratricopeptide repeat domain"/>
    <property type="match status" value="1"/>
</dbReference>
<dbReference type="PROSITE" id="PS50293">
    <property type="entry name" value="TPR_REGION"/>
    <property type="match status" value="1"/>
</dbReference>
<name>A0A381NGS0_9ZZZZ</name>
<gene>
    <name evidence="1" type="ORF">METZ01_LOCUS6148</name>
</gene>
<dbReference type="EMBL" id="UINC01000323">
    <property type="protein sequence ID" value="SUZ53294.1"/>
    <property type="molecule type" value="Genomic_DNA"/>
</dbReference>
<dbReference type="InterPro" id="IPR011990">
    <property type="entry name" value="TPR-like_helical_dom_sf"/>
</dbReference>
<dbReference type="SMART" id="SM00028">
    <property type="entry name" value="TPR"/>
    <property type="match status" value="2"/>
</dbReference>
<dbReference type="PROSITE" id="PS50005">
    <property type="entry name" value="TPR"/>
    <property type="match status" value="1"/>
</dbReference>
<dbReference type="AlphaFoldDB" id="A0A381NGS0"/>
<proteinExistence type="predicted"/>
<sequence>MLSVGFMLLLCTLEVQADDRSDAKRQVEFGITVAERGLWREASYRWQRAVGIDPTYAAAWNNLAVAHEHEGEFESAREAYERALALEPNNLSIQQNYELFREINDRTQP</sequence>
<dbReference type="SUPFAM" id="SSF48452">
    <property type="entry name" value="TPR-like"/>
    <property type="match status" value="1"/>
</dbReference>
<protein>
    <submittedName>
        <fullName evidence="1">Uncharacterized protein</fullName>
    </submittedName>
</protein>